<sequence>MVNKQAKHEQNQERIRQLVKDIEQQPNDTTSYLELSALLLEQKAFTEAIELLQKAHALVAKPELLDFNLAVAYYYDGQYDAALNLLAQLPVEDTVLYQQALIFFKQGNIKKALAFVLTIKKMTDESQELLGDIWLALGATKQAKEALMQIPVAARSAKVWFMLGVTSSTNSKDSAEGYFAKSRELDSEYFTTAMKQYEGVLALVREKNDD</sequence>
<dbReference type="PATRIC" id="fig|1423722.3.peg.306"/>
<dbReference type="Gene3D" id="1.25.40.10">
    <property type="entry name" value="Tetratricopeptide repeat domain"/>
    <property type="match status" value="1"/>
</dbReference>
<gene>
    <name evidence="1" type="ORF">FC62_GL000302</name>
</gene>
<protein>
    <submittedName>
        <fullName evidence="1">TPR repeat-containing protein</fullName>
    </submittedName>
</protein>
<dbReference type="AlphaFoldDB" id="A0A0R1H727"/>
<dbReference type="EMBL" id="AZCV01000001">
    <property type="protein sequence ID" value="KRK38615.1"/>
    <property type="molecule type" value="Genomic_DNA"/>
</dbReference>
<evidence type="ECO:0000313" key="2">
    <source>
        <dbReference type="Proteomes" id="UP000050909"/>
    </source>
</evidence>
<organism evidence="1 2">
    <name type="scientific">Amylolactobacillus amylotrophicus DSM 20534</name>
    <dbReference type="NCBI Taxonomy" id="1423722"/>
    <lineage>
        <taxon>Bacteria</taxon>
        <taxon>Bacillati</taxon>
        <taxon>Bacillota</taxon>
        <taxon>Bacilli</taxon>
        <taxon>Lactobacillales</taxon>
        <taxon>Lactobacillaceae</taxon>
        <taxon>Amylolactobacillus</taxon>
    </lineage>
</organism>
<evidence type="ECO:0000313" key="1">
    <source>
        <dbReference type="EMBL" id="KRK38615.1"/>
    </source>
</evidence>
<dbReference type="Proteomes" id="UP000050909">
    <property type="component" value="Unassembled WGS sequence"/>
</dbReference>
<proteinExistence type="predicted"/>
<dbReference type="InterPro" id="IPR011990">
    <property type="entry name" value="TPR-like_helical_dom_sf"/>
</dbReference>
<dbReference type="RefSeq" id="WP_056946076.1">
    <property type="nucleotide sequence ID" value="NZ_AZCV01000001.1"/>
</dbReference>
<accession>A0A0R1H727</accession>
<keyword evidence="2" id="KW-1185">Reference proteome</keyword>
<name>A0A0R1H727_9LACO</name>
<comment type="caution">
    <text evidence="1">The sequence shown here is derived from an EMBL/GenBank/DDBJ whole genome shotgun (WGS) entry which is preliminary data.</text>
</comment>
<reference evidence="1 2" key="1">
    <citation type="journal article" date="2015" name="Genome Announc.">
        <title>Expanding the biotechnology potential of lactobacilli through comparative genomics of 213 strains and associated genera.</title>
        <authorList>
            <person name="Sun Z."/>
            <person name="Harris H.M."/>
            <person name="McCann A."/>
            <person name="Guo C."/>
            <person name="Argimon S."/>
            <person name="Zhang W."/>
            <person name="Yang X."/>
            <person name="Jeffery I.B."/>
            <person name="Cooney J.C."/>
            <person name="Kagawa T.F."/>
            <person name="Liu W."/>
            <person name="Song Y."/>
            <person name="Salvetti E."/>
            <person name="Wrobel A."/>
            <person name="Rasinkangas P."/>
            <person name="Parkhill J."/>
            <person name="Rea M.C."/>
            <person name="O'Sullivan O."/>
            <person name="Ritari J."/>
            <person name="Douillard F.P."/>
            <person name="Paul Ross R."/>
            <person name="Yang R."/>
            <person name="Briner A.E."/>
            <person name="Felis G.E."/>
            <person name="de Vos W.M."/>
            <person name="Barrangou R."/>
            <person name="Klaenhammer T.R."/>
            <person name="Caufield P.W."/>
            <person name="Cui Y."/>
            <person name="Zhang H."/>
            <person name="O'Toole P.W."/>
        </authorList>
    </citation>
    <scope>NUCLEOTIDE SEQUENCE [LARGE SCALE GENOMIC DNA]</scope>
    <source>
        <strain evidence="1 2">DSM 20534</strain>
    </source>
</reference>
<dbReference type="SUPFAM" id="SSF48452">
    <property type="entry name" value="TPR-like"/>
    <property type="match status" value="1"/>
</dbReference>
<dbReference type="Pfam" id="PF14559">
    <property type="entry name" value="TPR_19"/>
    <property type="match status" value="1"/>
</dbReference>